<feature type="compositionally biased region" description="Polar residues" evidence="2">
    <location>
        <begin position="489"/>
        <end position="499"/>
    </location>
</feature>
<dbReference type="EMBL" id="NBTX02000004">
    <property type="protein sequence ID" value="PNL63346.1"/>
    <property type="molecule type" value="Genomic_DNA"/>
</dbReference>
<keyword evidence="4" id="KW-1185">Reference proteome</keyword>
<reference evidence="3" key="1">
    <citation type="submission" date="2017-12" db="EMBL/GenBank/DDBJ databases">
        <title>FDA dAtabase for Regulatory Grade micrObial Sequences (FDA-ARGOS): Supporting development and validation of Infectious Disease Dx tests.</title>
        <authorList>
            <person name="Kerrigan L."/>
            <person name="Tallon L.J."/>
            <person name="Sadzewicz L."/>
            <person name="Sengamalay N."/>
            <person name="Ott S."/>
            <person name="Godinez A."/>
            <person name="Nagaraj S."/>
            <person name="Vavikolanu K."/>
            <person name="Vyas G."/>
            <person name="Nadendla S."/>
            <person name="Aluvathingal J."/>
            <person name="Sichtig H."/>
        </authorList>
    </citation>
    <scope>NUCLEOTIDE SEQUENCE [LARGE SCALE GENOMIC DNA]</scope>
    <source>
        <strain evidence="3">FDAARGOS_200</strain>
    </source>
</reference>
<proteinExistence type="predicted"/>
<feature type="coiled-coil region" evidence="1">
    <location>
        <begin position="328"/>
        <end position="355"/>
    </location>
</feature>
<protein>
    <submittedName>
        <fullName evidence="3">Uncharacterized protein</fullName>
    </submittedName>
</protein>
<evidence type="ECO:0000313" key="4">
    <source>
        <dbReference type="Proteomes" id="UP000192511"/>
    </source>
</evidence>
<keyword evidence="1" id="KW-0175">Coiled coil</keyword>
<feature type="compositionally biased region" description="Basic and acidic residues" evidence="2">
    <location>
        <begin position="500"/>
        <end position="517"/>
    </location>
</feature>
<organism evidence="3 4">
    <name type="scientific">Legionella anisa</name>
    <dbReference type="NCBI Taxonomy" id="28082"/>
    <lineage>
        <taxon>Bacteria</taxon>
        <taxon>Pseudomonadati</taxon>
        <taxon>Pseudomonadota</taxon>
        <taxon>Gammaproteobacteria</taxon>
        <taxon>Legionellales</taxon>
        <taxon>Legionellaceae</taxon>
        <taxon>Legionella</taxon>
    </lineage>
</organism>
<dbReference type="AlphaFoldDB" id="A0AAX0X141"/>
<name>A0AAX0X141_9GAMM</name>
<feature type="region of interest" description="Disordered" evidence="2">
    <location>
        <begin position="478"/>
        <end position="517"/>
    </location>
</feature>
<gene>
    <name evidence="3" type="ORF">A6J39_020295</name>
</gene>
<dbReference type="GeneID" id="98064358"/>
<accession>A0AAX0X141</accession>
<evidence type="ECO:0000256" key="2">
    <source>
        <dbReference type="SAM" id="MobiDB-lite"/>
    </source>
</evidence>
<comment type="caution">
    <text evidence="3">The sequence shown here is derived from an EMBL/GenBank/DDBJ whole genome shotgun (WGS) entry which is preliminary data.</text>
</comment>
<dbReference type="Proteomes" id="UP000192511">
    <property type="component" value="Unassembled WGS sequence"/>
</dbReference>
<evidence type="ECO:0000313" key="3">
    <source>
        <dbReference type="EMBL" id="PNL63346.1"/>
    </source>
</evidence>
<sequence>MRSLIESSQNVNVDKIKICNQQIFQFVKEHRYLDIQDWESRNSSSSQKFQIVSPLYDSKEKLQAILKQYGYDNHPNYEIRESREPGQYRIVITGLADITSHFNPIAQKLNEYCYLGCYGWENRQSTGQMVSGLFDSPEEPQEILKKYGELLGLKHYKIVESNQEPGKYRICISNDKTNEENPWSFLMQDMSVYHEQDMAETVKWIQESGLLVLNFITQIGYQELCSLRAQMHFKNKDLIKPGPWVFDEKKLCLVNSGPSIRYDNDEGAAYQRNIEFSIRFGIGRLQFPQSLKILVDCIKIESHSHSCYYYIPLQALKHDLKLFIDATISSLDRILDHLNDQIKDKKLELNFFSERFTPDQHLILAGCFKFYQQVIISSFSPSDVRRIIEILLKDNKTQEEEAWLNHKMPSDIYNNLLRDNEMLTRLKLDTVDGGNLKNGTPITTADVHQFMKLSFSLTELYCQKKIFSDQKKSLRQQEIESSSISISSHPNSLFSGESKNSPREETIERKDNEPSPV</sequence>
<dbReference type="RefSeq" id="WP_019232654.1">
    <property type="nucleotide sequence ID" value="NZ_CAAAHR010000003.1"/>
</dbReference>
<feature type="compositionally biased region" description="Low complexity" evidence="2">
    <location>
        <begin position="479"/>
        <end position="488"/>
    </location>
</feature>
<evidence type="ECO:0000256" key="1">
    <source>
        <dbReference type="SAM" id="Coils"/>
    </source>
</evidence>